<proteinExistence type="inferred from homology"/>
<organism evidence="3 4">
    <name type="scientific">Musa troglodytarum</name>
    <name type="common">fe'i banana</name>
    <dbReference type="NCBI Taxonomy" id="320322"/>
    <lineage>
        <taxon>Eukaryota</taxon>
        <taxon>Viridiplantae</taxon>
        <taxon>Streptophyta</taxon>
        <taxon>Embryophyta</taxon>
        <taxon>Tracheophyta</taxon>
        <taxon>Spermatophyta</taxon>
        <taxon>Magnoliopsida</taxon>
        <taxon>Liliopsida</taxon>
        <taxon>Zingiberales</taxon>
        <taxon>Musaceae</taxon>
        <taxon>Musa</taxon>
    </lineage>
</organism>
<feature type="compositionally biased region" description="Polar residues" evidence="2">
    <location>
        <begin position="414"/>
        <end position="430"/>
    </location>
</feature>
<evidence type="ECO:0000313" key="3">
    <source>
        <dbReference type="EMBL" id="URD85490.1"/>
    </source>
</evidence>
<feature type="compositionally biased region" description="Polar residues" evidence="2">
    <location>
        <begin position="388"/>
        <end position="400"/>
    </location>
</feature>
<feature type="compositionally biased region" description="Polar residues" evidence="2">
    <location>
        <begin position="1050"/>
        <end position="1062"/>
    </location>
</feature>
<feature type="region of interest" description="Disordered" evidence="2">
    <location>
        <begin position="1050"/>
        <end position="1085"/>
    </location>
</feature>
<feature type="region of interest" description="Disordered" evidence="2">
    <location>
        <begin position="386"/>
        <end position="437"/>
    </location>
</feature>
<dbReference type="PANTHER" id="PTHR31115">
    <property type="entry name" value="OS05G0107300 PROTEIN"/>
    <property type="match status" value="1"/>
</dbReference>
<protein>
    <submittedName>
        <fullName evidence="3">Uncharacterized protein</fullName>
    </submittedName>
</protein>
<dbReference type="Gene3D" id="3.30.429.10">
    <property type="entry name" value="Macrophage Migration Inhibitory Factor"/>
    <property type="match status" value="1"/>
</dbReference>
<evidence type="ECO:0000256" key="1">
    <source>
        <dbReference type="ARBA" id="ARBA00005851"/>
    </source>
</evidence>
<feature type="compositionally biased region" description="Polar residues" evidence="2">
    <location>
        <begin position="12"/>
        <end position="29"/>
    </location>
</feature>
<evidence type="ECO:0000313" key="4">
    <source>
        <dbReference type="Proteomes" id="UP001055439"/>
    </source>
</evidence>
<comment type="similarity">
    <text evidence="1">Belongs to the MIF family.</text>
</comment>
<feature type="compositionally biased region" description="Basic and acidic residues" evidence="2">
    <location>
        <begin position="1065"/>
        <end position="1081"/>
    </location>
</feature>
<feature type="region of interest" description="Disordered" evidence="2">
    <location>
        <begin position="328"/>
        <end position="364"/>
    </location>
</feature>
<sequence length="1385" mass="152382">MAASRFDYSASPDGSTYSNGQRGPYTTSSMERLGSFHEVIDVRIPSPLTSMPRSTSIPSQGEASNLCQSLISDLKVSLFDHKSPRPGELKREISSIFGISSAESLAKTISARHLPSSSVEDIKRMKINLHEGSVKARNRVKAFSDAALKIEKHCHNLSRKHSRQNISSTERPMALMPGGNISKTTPQGLPTAASLEPGLLKSDERTKSVLSNRRIRTGLMKDARDNSIGRSSGLVDRDKDVTKFANGNSALSEEKAQVLPCADGLAKSKMKKKRSIVKSDISTSIVLARPPNGDCEPKRGIQQKLDGKPKMNNHTFSFRSSECEENCSFSPTSNAKIPPRGPRSTSGSLSKASGNFPQNFKNSDGWEPQCISKLNSVNGAINRKRSITEQSSSPPVTQWVGQRPQKLSRGARRSNLSPLTSNHLDNPSSDTVDDSISKECSSGFTRRLSSNTIQVKSKGEKIPSEVLSESEETAVAVNKRKEKIKKSEVEENVSQTLQKVVTLASTSKKRKLAAHRDLGFGVHGQGRVVRGLMPKRSGMHALMEKADNAASLTQARTLRVGSERIESKTGRPPIKKLSEQRGCAYPRHLMNDASLELFGKPINDHEVLLAAASAALDTRRACPSTFWKTIEPIFRFLSLQDVTFLNEQIHLINESTSVGHVAENDDHILEGDLKYVPLQSTPINRDCYGIETNGFGFNEYEKDLGFIWPEEQVEPFLDQLFDGIGKQRGISICQTLLSAIIEEEEIENINIGNFETSRTMESAERGAANGLKVNAVWRCYDQLAHQKLGGNGTLLEASTLCAQFQYNQMCINERILLELSEIGLYPDPVPDLAQSEDDLSRGINNLEKKLHEQVLTKKNILRKLEKAVVEAKVSQKRELEFIAFDRLVAIAYEKYMACKGANVSGSKNVNEPSKHAVLTFIRQTLTRCQKFEDTGISCFSGPAFRDIFSSASSHCSDSQCTDFNGDGEPANHYTTVPQLQNNVIDCNSCLTPKKGQRVANDNKYSDVFDSVNHLSEDSPCKEEPWSNKIKKRELLLDSVVGSSAHCSFRTPSGNGNSLVNSTKGKRSERDREGKAVNKDISTRNSSARIGRPALFNLKGERKNKTKPKQKMTQLSASINGPCKAANLSGTVLTSTKPFEVVGGSTKKNDLALHSHSFRMQDKSNDCEATDLSNLQLPELDVGDFGGNGQDIGSWLNIDEDGLQDHDFMGLEIPMDDLSEVRTSCIERGFNQDNHMSFVENWQNRAIASRPNLYESTPYEKRRRTKSKQGRMPCLNLSTNVSLDGVDTSAILSEASKTVARLIGKPEAYVMIVLKGSVPMSFGGTEQPAAYGELVSIGGLNPDVNKKLSAAVAAILETKLSVPKSRFFLKFYDTKGSNFGWNGSTF</sequence>
<dbReference type="OrthoDB" id="1915143at2759"/>
<dbReference type="EMBL" id="CP097504">
    <property type="protein sequence ID" value="URD85490.1"/>
    <property type="molecule type" value="Genomic_DNA"/>
</dbReference>
<dbReference type="FunFam" id="3.30.429.10:FF:000004">
    <property type="entry name" value="Tautomerase/MIF superfamily protein"/>
    <property type="match status" value="1"/>
</dbReference>
<accession>A0A9E7EZ73</accession>
<feature type="compositionally biased region" description="Polar residues" evidence="2">
    <location>
        <begin position="343"/>
        <end position="362"/>
    </location>
</feature>
<gene>
    <name evidence="3" type="ORF">MUK42_28526</name>
</gene>
<dbReference type="Pfam" id="PF01187">
    <property type="entry name" value="MIF"/>
    <property type="match status" value="1"/>
</dbReference>
<dbReference type="PANTHER" id="PTHR31115:SF3">
    <property type="entry name" value="EXPRESSED PROTEIN"/>
    <property type="match status" value="1"/>
</dbReference>
<feature type="region of interest" description="Disordered" evidence="2">
    <location>
        <begin position="289"/>
        <end position="313"/>
    </location>
</feature>
<dbReference type="Proteomes" id="UP001055439">
    <property type="component" value="Chromosome 2"/>
</dbReference>
<evidence type="ECO:0000256" key="2">
    <source>
        <dbReference type="SAM" id="MobiDB-lite"/>
    </source>
</evidence>
<name>A0A9E7EZ73_9LILI</name>
<feature type="region of interest" description="Disordered" evidence="2">
    <location>
        <begin position="1"/>
        <end position="29"/>
    </location>
</feature>
<keyword evidence="4" id="KW-1185">Reference proteome</keyword>
<dbReference type="InterPro" id="IPR001398">
    <property type="entry name" value="Macrophage_inhib_fac"/>
</dbReference>
<dbReference type="SUPFAM" id="SSF55331">
    <property type="entry name" value="Tautomerase/MIF"/>
    <property type="match status" value="1"/>
</dbReference>
<reference evidence="3" key="1">
    <citation type="submission" date="2022-05" db="EMBL/GenBank/DDBJ databases">
        <title>The Musa troglodytarum L. genome provides insights into the mechanism of non-climacteric behaviour and enrichment of carotenoids.</title>
        <authorList>
            <person name="Wang J."/>
        </authorList>
    </citation>
    <scope>NUCLEOTIDE SEQUENCE</scope>
    <source>
        <tissue evidence="3">Leaf</tissue>
    </source>
</reference>
<feature type="region of interest" description="Disordered" evidence="2">
    <location>
        <begin position="157"/>
        <end position="213"/>
    </location>
</feature>
<feature type="compositionally biased region" description="Basic and acidic residues" evidence="2">
    <location>
        <begin position="295"/>
        <end position="309"/>
    </location>
</feature>
<dbReference type="InterPro" id="IPR014347">
    <property type="entry name" value="Tautomerase/MIF_sf"/>
</dbReference>